<comment type="caution">
    <text evidence="4">The sequence shown here is derived from an EMBL/GenBank/DDBJ whole genome shotgun (WGS) entry which is preliminary data.</text>
</comment>
<evidence type="ECO:0000259" key="2">
    <source>
        <dbReference type="Pfam" id="PF04773"/>
    </source>
</evidence>
<keyword evidence="1" id="KW-0472">Membrane</keyword>
<feature type="transmembrane region" description="Helical" evidence="1">
    <location>
        <begin position="86"/>
        <end position="104"/>
    </location>
</feature>
<name>A0ABW9A849_9BURK</name>
<gene>
    <name evidence="4" type="ORF">PQR62_09510</name>
</gene>
<dbReference type="PANTHER" id="PTHR30273:SF2">
    <property type="entry name" value="PROTEIN FECR"/>
    <property type="match status" value="1"/>
</dbReference>
<sequence>MSTRSTATHQYIDPGILKEAARWLTEFHAGEMSPRQQAEWLRWKQQSPAHQQAWEKAEGLLGKMRIIPAEFSRTLHRKTELKRRHLIKAGVAAVFVAPLAWMLYRNSRDGSLSHATDVGQRKTIALTDGTRIVLNTDSVLKVDFSNELRRVSLRQGEIFVQAVAERRPLIVATDDGWLRLQDAQFVLRRQRQFSQLAVVKGSVELTPAGGVPASRLLSGQRVNFSAGKIGQAGAIDPAQTSWLDGSIYADNMKLADFLTEVGRYREGVLMCDAAVADLRISGVFQLADTDRILSTLQHTLPVKVLMRTRYWVSVLPLSDTPART</sequence>
<proteinExistence type="predicted"/>
<dbReference type="Pfam" id="PF04773">
    <property type="entry name" value="FecR"/>
    <property type="match status" value="1"/>
</dbReference>
<dbReference type="InterPro" id="IPR006860">
    <property type="entry name" value="FecR"/>
</dbReference>
<dbReference type="Gene3D" id="2.60.120.1440">
    <property type="match status" value="1"/>
</dbReference>
<evidence type="ECO:0000313" key="5">
    <source>
        <dbReference type="Proteomes" id="UP001629246"/>
    </source>
</evidence>
<protein>
    <submittedName>
        <fullName evidence="4">FecR family protein</fullName>
    </submittedName>
</protein>
<accession>A0ABW9A849</accession>
<dbReference type="Pfam" id="PF16220">
    <property type="entry name" value="DUF4880"/>
    <property type="match status" value="1"/>
</dbReference>
<keyword evidence="1" id="KW-0812">Transmembrane</keyword>
<dbReference type="Proteomes" id="UP001629246">
    <property type="component" value="Unassembled WGS sequence"/>
</dbReference>
<dbReference type="PIRSF" id="PIRSF018266">
    <property type="entry name" value="FecR"/>
    <property type="match status" value="1"/>
</dbReference>
<evidence type="ECO:0000313" key="4">
    <source>
        <dbReference type="EMBL" id="MFL9924502.1"/>
    </source>
</evidence>
<keyword evidence="5" id="KW-1185">Reference proteome</keyword>
<dbReference type="PANTHER" id="PTHR30273">
    <property type="entry name" value="PERIPLASMIC SIGNAL SENSOR AND SIGMA FACTOR ACTIVATOR FECR-RELATED"/>
    <property type="match status" value="1"/>
</dbReference>
<feature type="domain" description="FecR protein" evidence="2">
    <location>
        <begin position="115"/>
        <end position="204"/>
    </location>
</feature>
<keyword evidence="1" id="KW-1133">Transmembrane helix</keyword>
<organism evidence="4 5">
    <name type="scientific">Herbaspirillum lusitanum</name>
    <dbReference type="NCBI Taxonomy" id="213312"/>
    <lineage>
        <taxon>Bacteria</taxon>
        <taxon>Pseudomonadati</taxon>
        <taxon>Pseudomonadota</taxon>
        <taxon>Betaproteobacteria</taxon>
        <taxon>Burkholderiales</taxon>
        <taxon>Oxalobacteraceae</taxon>
        <taxon>Herbaspirillum</taxon>
    </lineage>
</organism>
<dbReference type="InterPro" id="IPR032623">
    <property type="entry name" value="FecR_N"/>
</dbReference>
<dbReference type="InterPro" id="IPR012373">
    <property type="entry name" value="Ferrdict_sens_TM"/>
</dbReference>
<dbReference type="EMBL" id="JAQQFM010000004">
    <property type="protein sequence ID" value="MFL9924502.1"/>
    <property type="molecule type" value="Genomic_DNA"/>
</dbReference>
<reference evidence="4 5" key="1">
    <citation type="journal article" date="2024" name="Chem. Sci.">
        <title>Discovery of megapolipeptins by genome mining of a Burkholderiales bacteria collection.</title>
        <authorList>
            <person name="Paulo B.S."/>
            <person name="Recchia M.J.J."/>
            <person name="Lee S."/>
            <person name="Fergusson C.H."/>
            <person name="Romanowski S.B."/>
            <person name="Hernandez A."/>
            <person name="Krull N."/>
            <person name="Liu D.Y."/>
            <person name="Cavanagh H."/>
            <person name="Bos A."/>
            <person name="Gray C.A."/>
            <person name="Murphy B.T."/>
            <person name="Linington R.G."/>
            <person name="Eustaquio A.S."/>
        </authorList>
    </citation>
    <scope>NUCLEOTIDE SEQUENCE [LARGE SCALE GENOMIC DNA]</scope>
    <source>
        <strain evidence="4 5">RL21-008-BIB-A</strain>
    </source>
</reference>
<feature type="domain" description="FecR N-terminal" evidence="3">
    <location>
        <begin position="18"/>
        <end position="59"/>
    </location>
</feature>
<evidence type="ECO:0000256" key="1">
    <source>
        <dbReference type="SAM" id="Phobius"/>
    </source>
</evidence>
<evidence type="ECO:0000259" key="3">
    <source>
        <dbReference type="Pfam" id="PF16220"/>
    </source>
</evidence>
<dbReference type="RefSeq" id="WP_408157214.1">
    <property type="nucleotide sequence ID" value="NZ_JAQQFM010000004.1"/>
</dbReference>